<dbReference type="InterPro" id="IPR002918">
    <property type="entry name" value="Lipase_EstA/Esterase_EstB"/>
</dbReference>
<organism evidence="2 3">
    <name type="scientific">Streptomyces klenkii</name>
    <dbReference type="NCBI Taxonomy" id="1420899"/>
    <lineage>
        <taxon>Bacteria</taxon>
        <taxon>Bacillati</taxon>
        <taxon>Actinomycetota</taxon>
        <taxon>Actinomycetes</taxon>
        <taxon>Kitasatosporales</taxon>
        <taxon>Streptomycetaceae</taxon>
        <taxon>Streptomyces</taxon>
    </lineage>
</organism>
<gene>
    <name evidence="2" type="ORF">D7231_27150</name>
</gene>
<protein>
    <submittedName>
        <fullName evidence="2">Triacylglycerol lipase</fullName>
    </submittedName>
</protein>
<sequence length="230" mass="24390">MRRNPVLLLWAVVVMAVAAALVPLGSAPARADPPPHPVIFVHGRNAGPGVWDGMRADFAAAGYPQERLHAWSYDTSRSSNEALAGEFAAYVDGVLARTGAARADVVTHSLGGLPTRWYLAFGGGTGKVAHWVSLGGPNHGTSLAYLCALWDQGCKDMTPGSYVLTHLNADDETPGPTRYATWWSSCDEQIAPVSSTALDGAENHATAGCLKHNDLLTDDTVSQQVLAFLR</sequence>
<dbReference type="OrthoDB" id="8871309at2"/>
<dbReference type="GO" id="GO:0016298">
    <property type="term" value="F:lipase activity"/>
    <property type="evidence" value="ECO:0007669"/>
    <property type="project" value="TreeGrafter"/>
</dbReference>
<dbReference type="PANTHER" id="PTHR32015:SF1">
    <property type="entry name" value="LIPASE"/>
    <property type="match status" value="1"/>
</dbReference>
<proteinExistence type="predicted"/>
<dbReference type="SUPFAM" id="SSF53474">
    <property type="entry name" value="alpha/beta-Hydrolases"/>
    <property type="match status" value="1"/>
</dbReference>
<evidence type="ECO:0000313" key="2">
    <source>
        <dbReference type="EMBL" id="RKN64969.1"/>
    </source>
</evidence>
<feature type="signal peptide" evidence="1">
    <location>
        <begin position="1"/>
        <end position="31"/>
    </location>
</feature>
<reference evidence="2 3" key="1">
    <citation type="journal article" date="2015" name="Antonie Van Leeuwenhoek">
        <title>Streptomyces klenkii sp. nov., isolated from deep marine sediment.</title>
        <authorList>
            <person name="Veyisoglu A."/>
            <person name="Sahin N."/>
        </authorList>
    </citation>
    <scope>NUCLEOTIDE SEQUENCE [LARGE SCALE GENOMIC DNA]</scope>
    <source>
        <strain evidence="2 3">KCTC 29202</strain>
    </source>
</reference>
<dbReference type="AlphaFoldDB" id="A0A3B0AXB2"/>
<name>A0A3B0AXB2_9ACTN</name>
<keyword evidence="3" id="KW-1185">Reference proteome</keyword>
<dbReference type="Gene3D" id="3.40.50.1820">
    <property type="entry name" value="alpha/beta hydrolase"/>
    <property type="match status" value="1"/>
</dbReference>
<dbReference type="Proteomes" id="UP000270343">
    <property type="component" value="Unassembled WGS sequence"/>
</dbReference>
<evidence type="ECO:0000256" key="1">
    <source>
        <dbReference type="SAM" id="SignalP"/>
    </source>
</evidence>
<dbReference type="InterPro" id="IPR029058">
    <property type="entry name" value="AB_hydrolase_fold"/>
</dbReference>
<accession>A0A3B0AXB2</accession>
<dbReference type="PANTHER" id="PTHR32015">
    <property type="entry name" value="FASTING INDUCED LIPASE"/>
    <property type="match status" value="1"/>
</dbReference>
<dbReference type="Pfam" id="PF01674">
    <property type="entry name" value="Lipase_2"/>
    <property type="match status" value="1"/>
</dbReference>
<keyword evidence="1" id="KW-0732">Signal</keyword>
<dbReference type="RefSeq" id="WP_120758193.1">
    <property type="nucleotide sequence ID" value="NZ_RBAM01000013.1"/>
</dbReference>
<evidence type="ECO:0000313" key="3">
    <source>
        <dbReference type="Proteomes" id="UP000270343"/>
    </source>
</evidence>
<dbReference type="GO" id="GO:0016042">
    <property type="term" value="P:lipid catabolic process"/>
    <property type="evidence" value="ECO:0007669"/>
    <property type="project" value="InterPro"/>
</dbReference>
<comment type="caution">
    <text evidence="2">The sequence shown here is derived from an EMBL/GenBank/DDBJ whole genome shotgun (WGS) entry which is preliminary data.</text>
</comment>
<dbReference type="EMBL" id="RBAM01000013">
    <property type="protein sequence ID" value="RKN64969.1"/>
    <property type="molecule type" value="Genomic_DNA"/>
</dbReference>
<feature type="chain" id="PRO_5017457491" evidence="1">
    <location>
        <begin position="32"/>
        <end position="230"/>
    </location>
</feature>